<dbReference type="PROSITE" id="PS51935">
    <property type="entry name" value="NLPC_P60"/>
    <property type="match status" value="1"/>
</dbReference>
<dbReference type="EMBL" id="JADBEM010000001">
    <property type="protein sequence ID" value="MBE1606745.1"/>
    <property type="molecule type" value="Genomic_DNA"/>
</dbReference>
<evidence type="ECO:0000313" key="9">
    <source>
        <dbReference type="EMBL" id="MBE1606745.1"/>
    </source>
</evidence>
<dbReference type="InterPro" id="IPR000064">
    <property type="entry name" value="NLP_P60_dom"/>
</dbReference>
<evidence type="ECO:0000256" key="1">
    <source>
        <dbReference type="ARBA" id="ARBA00007074"/>
    </source>
</evidence>
<dbReference type="InterPro" id="IPR038765">
    <property type="entry name" value="Papain-like_cys_pep_sf"/>
</dbReference>
<evidence type="ECO:0000256" key="5">
    <source>
        <dbReference type="SAM" id="Coils"/>
    </source>
</evidence>
<feature type="compositionally biased region" description="Gly residues" evidence="6">
    <location>
        <begin position="276"/>
        <end position="288"/>
    </location>
</feature>
<feature type="coiled-coil region" evidence="5">
    <location>
        <begin position="88"/>
        <end position="122"/>
    </location>
</feature>
<feature type="region of interest" description="Disordered" evidence="6">
    <location>
        <begin position="248"/>
        <end position="300"/>
    </location>
</feature>
<evidence type="ECO:0000259" key="8">
    <source>
        <dbReference type="PROSITE" id="PS51935"/>
    </source>
</evidence>
<keyword evidence="5" id="KW-0175">Coiled coil</keyword>
<keyword evidence="7" id="KW-0732">Signal</keyword>
<dbReference type="InterPro" id="IPR051794">
    <property type="entry name" value="PG_Endopeptidase_C40"/>
</dbReference>
<dbReference type="SUPFAM" id="SSF54001">
    <property type="entry name" value="Cysteine proteinases"/>
    <property type="match status" value="1"/>
</dbReference>
<dbReference type="GO" id="GO:0008234">
    <property type="term" value="F:cysteine-type peptidase activity"/>
    <property type="evidence" value="ECO:0007669"/>
    <property type="project" value="UniProtKB-KW"/>
</dbReference>
<evidence type="ECO:0000256" key="3">
    <source>
        <dbReference type="ARBA" id="ARBA00022801"/>
    </source>
</evidence>
<dbReference type="GO" id="GO:0006508">
    <property type="term" value="P:proteolysis"/>
    <property type="evidence" value="ECO:0007669"/>
    <property type="project" value="UniProtKB-KW"/>
</dbReference>
<dbReference type="RefSeq" id="WP_192750821.1">
    <property type="nucleotide sequence ID" value="NZ_BAABJL010000109.1"/>
</dbReference>
<name>A0A927N114_9ACTN</name>
<dbReference type="Gene3D" id="3.90.1720.10">
    <property type="entry name" value="endopeptidase domain like (from Nostoc punctiforme)"/>
    <property type="match status" value="1"/>
</dbReference>
<dbReference type="PANTHER" id="PTHR47359">
    <property type="entry name" value="PEPTIDOGLYCAN DL-ENDOPEPTIDASE CWLO"/>
    <property type="match status" value="1"/>
</dbReference>
<keyword evidence="10" id="KW-1185">Reference proteome</keyword>
<evidence type="ECO:0000256" key="2">
    <source>
        <dbReference type="ARBA" id="ARBA00022670"/>
    </source>
</evidence>
<evidence type="ECO:0000313" key="10">
    <source>
        <dbReference type="Proteomes" id="UP000638648"/>
    </source>
</evidence>
<accession>A0A927N114</accession>
<feature type="compositionally biased region" description="Basic and acidic residues" evidence="6">
    <location>
        <begin position="248"/>
        <end position="275"/>
    </location>
</feature>
<evidence type="ECO:0000256" key="7">
    <source>
        <dbReference type="SAM" id="SignalP"/>
    </source>
</evidence>
<organism evidence="9 10">
    <name type="scientific">Actinopolymorpha pittospori</name>
    <dbReference type="NCBI Taxonomy" id="648752"/>
    <lineage>
        <taxon>Bacteria</taxon>
        <taxon>Bacillati</taxon>
        <taxon>Actinomycetota</taxon>
        <taxon>Actinomycetes</taxon>
        <taxon>Propionibacteriales</taxon>
        <taxon>Actinopolymorphaceae</taxon>
        <taxon>Actinopolymorpha</taxon>
    </lineage>
</organism>
<proteinExistence type="inferred from homology"/>
<feature type="region of interest" description="Disordered" evidence="6">
    <location>
        <begin position="188"/>
        <end position="209"/>
    </location>
</feature>
<evidence type="ECO:0000256" key="4">
    <source>
        <dbReference type="ARBA" id="ARBA00022807"/>
    </source>
</evidence>
<sequence>MVRGTLALLLGASLAVTASTPVLAEPAPAPGTVPSKRQVDAARERARDAAASVGLVQAKLAGADERLRKLEVDAQAAVEVYNTAVYRRTRAEQAAGEAAARAEAARREAEQKRQAVAALAAADYRLDSRLNEISAYLGADGPRTLLDQASTAMMVSTSAVDAYQSLLASRSVARALDAEAAQYVETERRRADDAAKAKQQAATAMDGQSKAVIAIRAEKSALITRLAQLQRISTRLAAKRQAGLEAQARARAEAARQRAERERQDAERRDRDRQGDGSGGDGGGGGGSPRNDGDGTSTQQGREVVSYAMAQLGEPYVFGADGPGSWDCSGLTMKAWARAGVSMPHFARGQYWQSTPIRTGDLQPGDLLFWANNPRDSNTIYHVALYLGDGKMVHAPRPGRSVEVKSMWYMGAPTHLARPR</sequence>
<reference evidence="9" key="1">
    <citation type="submission" date="2020-10" db="EMBL/GenBank/DDBJ databases">
        <title>Sequencing the genomes of 1000 actinobacteria strains.</title>
        <authorList>
            <person name="Klenk H.-P."/>
        </authorList>
    </citation>
    <scope>NUCLEOTIDE SEQUENCE</scope>
    <source>
        <strain evidence="9">DSM 45354</strain>
    </source>
</reference>
<comment type="similarity">
    <text evidence="1">Belongs to the peptidase C40 family.</text>
</comment>
<keyword evidence="3 9" id="KW-0378">Hydrolase</keyword>
<keyword evidence="4" id="KW-0788">Thiol protease</keyword>
<keyword evidence="2" id="KW-0645">Protease</keyword>
<gene>
    <name evidence="9" type="ORF">HEB94_003593</name>
</gene>
<dbReference type="Proteomes" id="UP000638648">
    <property type="component" value="Unassembled WGS sequence"/>
</dbReference>
<dbReference type="Pfam" id="PF00877">
    <property type="entry name" value="NLPC_P60"/>
    <property type="match status" value="1"/>
</dbReference>
<dbReference type="AlphaFoldDB" id="A0A927N114"/>
<comment type="caution">
    <text evidence="9">The sequence shown here is derived from an EMBL/GenBank/DDBJ whole genome shotgun (WGS) entry which is preliminary data.</text>
</comment>
<feature type="signal peptide" evidence="7">
    <location>
        <begin position="1"/>
        <end position="24"/>
    </location>
</feature>
<protein>
    <submittedName>
        <fullName evidence="9">Cell wall-associated NlpC family hydrolase</fullName>
    </submittedName>
</protein>
<feature type="domain" description="NlpC/P60" evidence="8">
    <location>
        <begin position="298"/>
        <end position="420"/>
    </location>
</feature>
<dbReference type="PANTHER" id="PTHR47359:SF3">
    <property type="entry name" value="NLP_P60 DOMAIN-CONTAINING PROTEIN-RELATED"/>
    <property type="match status" value="1"/>
</dbReference>
<evidence type="ECO:0000256" key="6">
    <source>
        <dbReference type="SAM" id="MobiDB-lite"/>
    </source>
</evidence>
<feature type="chain" id="PRO_5037578632" evidence="7">
    <location>
        <begin position="25"/>
        <end position="420"/>
    </location>
</feature>